<evidence type="ECO:0000313" key="3">
    <source>
        <dbReference type="EMBL" id="GIJ86977.1"/>
    </source>
</evidence>
<name>A0A9P3EUU2_9EURO</name>
<dbReference type="RefSeq" id="XP_043157723.1">
    <property type="nucleotide sequence ID" value="XM_043301788.1"/>
</dbReference>
<feature type="coiled-coil region" evidence="1">
    <location>
        <begin position="40"/>
        <end position="67"/>
    </location>
</feature>
<keyword evidence="4" id="KW-1185">Reference proteome</keyword>
<dbReference type="GeneID" id="67004487"/>
<dbReference type="Proteomes" id="UP001043456">
    <property type="component" value="Unassembled WGS sequence"/>
</dbReference>
<feature type="region of interest" description="Disordered" evidence="2">
    <location>
        <begin position="155"/>
        <end position="189"/>
    </location>
</feature>
<evidence type="ECO:0000313" key="4">
    <source>
        <dbReference type="Proteomes" id="UP001043456"/>
    </source>
</evidence>
<comment type="caution">
    <text evidence="3">The sequence shown here is derived from an EMBL/GenBank/DDBJ whole genome shotgun (WGS) entry which is preliminary data.</text>
</comment>
<evidence type="ECO:0000256" key="2">
    <source>
        <dbReference type="SAM" id="MobiDB-lite"/>
    </source>
</evidence>
<organism evidence="3 4">
    <name type="scientific">Aspergillus pseudoviridinutans</name>
    <dbReference type="NCBI Taxonomy" id="1517512"/>
    <lineage>
        <taxon>Eukaryota</taxon>
        <taxon>Fungi</taxon>
        <taxon>Dikarya</taxon>
        <taxon>Ascomycota</taxon>
        <taxon>Pezizomycotina</taxon>
        <taxon>Eurotiomycetes</taxon>
        <taxon>Eurotiomycetidae</taxon>
        <taxon>Eurotiales</taxon>
        <taxon>Aspergillaceae</taxon>
        <taxon>Aspergillus</taxon>
        <taxon>Aspergillus subgen. Fumigati</taxon>
    </lineage>
</organism>
<dbReference type="AlphaFoldDB" id="A0A9P3EUU2"/>
<evidence type="ECO:0000256" key="1">
    <source>
        <dbReference type="SAM" id="Coils"/>
    </source>
</evidence>
<proteinExistence type="predicted"/>
<dbReference type="OrthoDB" id="10431322at2759"/>
<feature type="compositionally biased region" description="Polar residues" evidence="2">
    <location>
        <begin position="162"/>
        <end position="178"/>
    </location>
</feature>
<dbReference type="EMBL" id="BHVY01000004">
    <property type="protein sequence ID" value="GIJ86977.1"/>
    <property type="molecule type" value="Genomic_DNA"/>
</dbReference>
<keyword evidence="1" id="KW-0175">Coiled coil</keyword>
<protein>
    <submittedName>
        <fullName evidence="3">Uncharacterized protein</fullName>
    </submittedName>
</protein>
<sequence length="189" mass="21804">MENQPQAETIPGMLVSTPTTDQKLEIGPLVEQLNLYWRDCQNLRWHIQALQTELGRMQRENTKLQGDYNKERHRHAQTRGEVLQLYDQFQRLSGMLSGEGGSAQPVLSIFFELEARSLSLQHAESELCQWVAALRATCQRVEDRYSNSLRGQQYCPVPPTHQQPYQHWQYGPTDTTRPGPTEASRARLK</sequence>
<reference evidence="3 4" key="1">
    <citation type="submission" date="2018-10" db="EMBL/GenBank/DDBJ databases">
        <title>Pan-genome distribution and transcriptional activeness of fungal secondary metabolism genes in Aspergillus section Fumigati.</title>
        <authorList>
            <person name="Takahashi H."/>
            <person name="Umemura M."/>
            <person name="Ninomiya A."/>
            <person name="Kusuya Y."/>
            <person name="Urayama S."/>
            <person name="Shimizu M."/>
            <person name="Watanabe A."/>
            <person name="Kamei K."/>
            <person name="Yaguchi T."/>
            <person name="Hagiwara D."/>
        </authorList>
    </citation>
    <scope>NUCLEOTIDE SEQUENCE [LARGE SCALE GENOMIC DNA]</scope>
    <source>
        <strain evidence="3 4">IFM 55266</strain>
    </source>
</reference>
<accession>A0A9P3EUU2</accession>
<gene>
    <name evidence="3" type="ORF">Asppvi_005876</name>
</gene>